<feature type="site" description="Increases nucleophilicity of active site Cys" evidence="9">
    <location>
        <position position="433"/>
    </location>
</feature>
<dbReference type="GO" id="GO:0005524">
    <property type="term" value="F:ATP binding"/>
    <property type="evidence" value="ECO:0007669"/>
    <property type="project" value="UniProtKB-UniRule"/>
</dbReference>
<evidence type="ECO:0000256" key="8">
    <source>
        <dbReference type="ARBA" id="ARBA00022962"/>
    </source>
</evidence>
<accession>A0A318NEL7</accession>
<comment type="catalytic activity">
    <reaction evidence="9">
        <text>cob(II)yrinate + 2 L-glutamine + 2 ATP + 2 H2O = cob(II)yrinate a,c diamide + 2 L-glutamate + 2 ADP + 2 phosphate + 2 H(+)</text>
        <dbReference type="Rhea" id="RHEA:26289"/>
        <dbReference type="ChEBI" id="CHEBI:15377"/>
        <dbReference type="ChEBI" id="CHEBI:15378"/>
        <dbReference type="ChEBI" id="CHEBI:29985"/>
        <dbReference type="ChEBI" id="CHEBI:30616"/>
        <dbReference type="ChEBI" id="CHEBI:43474"/>
        <dbReference type="ChEBI" id="CHEBI:58359"/>
        <dbReference type="ChEBI" id="CHEBI:58537"/>
        <dbReference type="ChEBI" id="CHEBI:58894"/>
        <dbReference type="ChEBI" id="CHEBI:456216"/>
        <dbReference type="EC" id="6.3.5.11"/>
    </reaction>
</comment>
<evidence type="ECO:0000256" key="9">
    <source>
        <dbReference type="HAMAP-Rule" id="MF_00027"/>
    </source>
</evidence>
<evidence type="ECO:0000256" key="7">
    <source>
        <dbReference type="ARBA" id="ARBA00022842"/>
    </source>
</evidence>
<dbReference type="Gene3D" id="3.40.50.300">
    <property type="entry name" value="P-loop containing nucleotide triphosphate hydrolases"/>
    <property type="match status" value="1"/>
</dbReference>
<name>A0A318NEL7_9PROT</name>
<evidence type="ECO:0000313" key="12">
    <source>
        <dbReference type="EMBL" id="PXZ02018.1"/>
    </source>
</evidence>
<evidence type="ECO:0000259" key="11">
    <source>
        <dbReference type="Pfam" id="PF07685"/>
    </source>
</evidence>
<evidence type="ECO:0000313" key="13">
    <source>
        <dbReference type="Proteomes" id="UP000247565"/>
    </source>
</evidence>
<dbReference type="NCBIfam" id="NF002204">
    <property type="entry name" value="PRK01077.1"/>
    <property type="match status" value="1"/>
</dbReference>
<evidence type="ECO:0000256" key="5">
    <source>
        <dbReference type="ARBA" id="ARBA00022741"/>
    </source>
</evidence>
<dbReference type="RefSeq" id="WP_110438536.1">
    <property type="nucleotide sequence ID" value="NZ_CP046393.1"/>
</dbReference>
<sequence length="439" mass="48314">MNNQPHSIKAFMIAAPKSASGKTTITLGLLNALRRKNIHVRAAKSGPDYIDPAFHAIATQNTSFNLDSWAMPFPLLDHLFNASTKSAELFIIESSMGFLDGIENEEGKRGCGADLAIRYKIPIILVLDITGQAQSAAAIAYGFANINPKFKILGVILNNVASPRHYQNTKAAFDRINIPILGSVPRNSKLHLPTRHLGLIQAEEHEDLDNHLDFLADFIEENIDLNKLLSYIPQLSIPSDNSIIALPPLGQRIAIARDLAFSFIYPHILDGWHRQGASIHFFSPLQDEAPSEKCDSCWLPGGYPELYAEKIANANQFLQGLQNFAQTKTVHGECGGYMVMGKSLIDKNGQAHRMSGLLSHSCSYAKPKIHLGYRIARLPNQNGDLTIYGHEFHYATLSDPGSDQPYALLSDGTDNYLGPEGGRRNKVTGCFFHSIALKS</sequence>
<protein>
    <recommendedName>
        <fullName evidence="9">Cobyrinate a,c-diamide synthase</fullName>
        <ecNumber evidence="9">6.3.5.11</ecNumber>
    </recommendedName>
    <alternativeName>
        <fullName evidence="9">Cobyrinic acid a,c-diamide synthetase</fullName>
    </alternativeName>
</protein>
<dbReference type="SUPFAM" id="SSF52540">
    <property type="entry name" value="P-loop containing nucleoside triphosphate hydrolases"/>
    <property type="match status" value="1"/>
</dbReference>
<dbReference type="InterPro" id="IPR004484">
    <property type="entry name" value="CbiA/CobB_synth"/>
</dbReference>
<proteinExistence type="inferred from homology"/>
<comment type="caution">
    <text evidence="12">The sequence shown here is derived from an EMBL/GenBank/DDBJ whole genome shotgun (WGS) entry which is preliminary data.</text>
</comment>
<dbReference type="GO" id="GO:0042242">
    <property type="term" value="F:cobyrinic acid a,c-diamide synthase activity"/>
    <property type="evidence" value="ECO:0007669"/>
    <property type="project" value="UniProtKB-UniRule"/>
</dbReference>
<keyword evidence="8 9" id="KW-0315">Glutamine amidotransferase</keyword>
<dbReference type="EMBL" id="QGLT01000001">
    <property type="protein sequence ID" value="PXZ02018.1"/>
    <property type="molecule type" value="Genomic_DNA"/>
</dbReference>
<comment type="miscellaneous">
    <text evidence="9">The a and c carboxylates of cobyrinate are activated for nucleophilic attack via formation of a phosphorylated intermediate by ATP. CbiA catalyzes first the amidation of the c-carboxylate, and then that of the a-carboxylate.</text>
</comment>
<dbReference type="NCBIfam" id="TIGR00379">
    <property type="entry name" value="cobB"/>
    <property type="match status" value="1"/>
</dbReference>
<comment type="domain">
    <text evidence="9">Comprises of two domains. The C-terminal domain contains the binding site for glutamine and catalyzes the hydrolysis of this substrate to glutamate and ammonia. The N-terminal domain is anticipated to bind ATP and cobyrinate and catalyzes the ultimate synthesis of the diamide product. The ammonia produced via the glutaminase domain is probably translocated to the adjacent domain via a molecular tunnel, where it reacts with an activated intermediate.</text>
</comment>
<comment type="similarity">
    <text evidence="2">Belongs to the CobB/CobQ family. CobQ subfamily.</text>
</comment>
<keyword evidence="6 9" id="KW-0067">ATP-binding</keyword>
<dbReference type="HAMAP" id="MF_00027">
    <property type="entry name" value="CobB_CbiA"/>
    <property type="match status" value="1"/>
</dbReference>
<keyword evidence="4 9" id="KW-0436">Ligase</keyword>
<dbReference type="PANTHER" id="PTHR43873">
    <property type="entry name" value="COBYRINATE A,C-DIAMIDE SYNTHASE"/>
    <property type="match status" value="1"/>
</dbReference>
<evidence type="ECO:0000259" key="10">
    <source>
        <dbReference type="Pfam" id="PF01656"/>
    </source>
</evidence>
<reference evidence="12 13" key="1">
    <citation type="submission" date="2018-05" db="EMBL/GenBank/DDBJ databases">
        <title>Reference genomes for bee gut microbiota database.</title>
        <authorList>
            <person name="Ellegaard K.M."/>
        </authorList>
    </citation>
    <scope>NUCLEOTIDE SEQUENCE [LARGE SCALE GENOMIC DNA]</scope>
    <source>
        <strain evidence="12 13">ESL0284</strain>
    </source>
</reference>
<keyword evidence="7 9" id="KW-0460">Magnesium</keyword>
<evidence type="ECO:0000256" key="6">
    <source>
        <dbReference type="ARBA" id="ARBA00022840"/>
    </source>
</evidence>
<dbReference type="Pfam" id="PF07685">
    <property type="entry name" value="GATase_3"/>
    <property type="match status" value="1"/>
</dbReference>
<comment type="function">
    <text evidence="9">Catalyzes the ATP-dependent amidation of the two carboxylate groups at positions a and c of cobyrinate, using either L-glutamine or ammonia as the nitrogen source.</text>
</comment>
<evidence type="ECO:0000256" key="1">
    <source>
        <dbReference type="ARBA" id="ARBA00001946"/>
    </source>
</evidence>
<dbReference type="InterPro" id="IPR002586">
    <property type="entry name" value="CobQ/CobB/MinD/ParA_Nub-bd_dom"/>
</dbReference>
<keyword evidence="5 9" id="KW-0547">Nucleotide-binding</keyword>
<dbReference type="InterPro" id="IPR011698">
    <property type="entry name" value="GATase_3"/>
</dbReference>
<keyword evidence="13" id="KW-1185">Reference proteome</keyword>
<dbReference type="InterPro" id="IPR029062">
    <property type="entry name" value="Class_I_gatase-like"/>
</dbReference>
<comment type="pathway">
    <text evidence="9">Cofactor biosynthesis; adenosylcobalamin biosynthesis; cob(II)yrinate a,c-diamide from sirohydrochlorin (anaerobic route): step 10/10.</text>
</comment>
<feature type="domain" description="CobQ/CobB/MinD/ParA nucleotide binding" evidence="10">
    <location>
        <begin position="12"/>
        <end position="196"/>
    </location>
</feature>
<dbReference type="Proteomes" id="UP000247565">
    <property type="component" value="Unassembled WGS sequence"/>
</dbReference>
<evidence type="ECO:0000256" key="2">
    <source>
        <dbReference type="ARBA" id="ARBA00006205"/>
    </source>
</evidence>
<feature type="active site" description="Nucleophile" evidence="9">
    <location>
        <position position="334"/>
    </location>
</feature>
<dbReference type="PANTHER" id="PTHR43873:SF1">
    <property type="entry name" value="COBYRINATE A,C-DIAMIDE SYNTHASE"/>
    <property type="match status" value="1"/>
</dbReference>
<dbReference type="PROSITE" id="PS51274">
    <property type="entry name" value="GATASE_COBBQ"/>
    <property type="match status" value="1"/>
</dbReference>
<dbReference type="Pfam" id="PF01656">
    <property type="entry name" value="CbiA"/>
    <property type="match status" value="1"/>
</dbReference>
<dbReference type="AlphaFoldDB" id="A0A318NEL7"/>
<dbReference type="EC" id="6.3.5.11" evidence="9"/>
<evidence type="ECO:0000256" key="3">
    <source>
        <dbReference type="ARBA" id="ARBA00022573"/>
    </source>
</evidence>
<dbReference type="GO" id="GO:0009236">
    <property type="term" value="P:cobalamin biosynthetic process"/>
    <property type="evidence" value="ECO:0007669"/>
    <property type="project" value="UniProtKB-UniRule"/>
</dbReference>
<comment type="cofactor">
    <cofactor evidence="1 9">
        <name>Mg(2+)</name>
        <dbReference type="ChEBI" id="CHEBI:18420"/>
    </cofactor>
</comment>
<gene>
    <name evidence="9" type="primary">cbiA</name>
    <name evidence="12" type="ORF">DK869_03220</name>
</gene>
<dbReference type="InterPro" id="IPR027417">
    <property type="entry name" value="P-loop_NTPase"/>
</dbReference>
<comment type="similarity">
    <text evidence="9">Belongs to the CobB/CbiA family.</text>
</comment>
<organism evidence="12 13">
    <name type="scientific">Commensalibacter melissae</name>
    <dbReference type="NCBI Taxonomy" id="2070537"/>
    <lineage>
        <taxon>Bacteria</taxon>
        <taxon>Pseudomonadati</taxon>
        <taxon>Pseudomonadota</taxon>
        <taxon>Alphaproteobacteria</taxon>
        <taxon>Acetobacterales</taxon>
        <taxon>Acetobacteraceae</taxon>
    </lineage>
</organism>
<dbReference type="SUPFAM" id="SSF52317">
    <property type="entry name" value="Class I glutamine amidotransferase-like"/>
    <property type="match status" value="1"/>
</dbReference>
<dbReference type="OrthoDB" id="9764035at2"/>
<dbReference type="UniPathway" id="UPA00148">
    <property type="reaction ID" value="UER00231"/>
</dbReference>
<feature type="domain" description="CobB/CobQ-like glutamine amidotransferase" evidence="11">
    <location>
        <begin position="252"/>
        <end position="437"/>
    </location>
</feature>
<keyword evidence="3 9" id="KW-0169">Cobalamin biosynthesis</keyword>
<evidence type="ECO:0000256" key="4">
    <source>
        <dbReference type="ARBA" id="ARBA00022598"/>
    </source>
</evidence>